<dbReference type="PROSITE" id="PS50110">
    <property type="entry name" value="RESPONSE_REGULATORY"/>
    <property type="match status" value="1"/>
</dbReference>
<dbReference type="Proteomes" id="UP001165405">
    <property type="component" value="Unassembled WGS sequence"/>
</dbReference>
<feature type="compositionally biased region" description="Acidic residues" evidence="2">
    <location>
        <begin position="143"/>
        <end position="153"/>
    </location>
</feature>
<feature type="compositionally biased region" description="Basic and acidic residues" evidence="2">
    <location>
        <begin position="95"/>
        <end position="105"/>
    </location>
</feature>
<reference evidence="4" key="1">
    <citation type="submission" date="2022-01" db="EMBL/GenBank/DDBJ databases">
        <title>Antribacter sp. nov., isolated from Guizhou of China.</title>
        <authorList>
            <person name="Chengliang C."/>
            <person name="Ya Z."/>
        </authorList>
    </citation>
    <scope>NUCLEOTIDE SEQUENCE</scope>
    <source>
        <strain evidence="4">KLBMP 9083</strain>
    </source>
</reference>
<comment type="caution">
    <text evidence="4">The sequence shown here is derived from an EMBL/GenBank/DDBJ whole genome shotgun (WGS) entry which is preliminary data.</text>
</comment>
<dbReference type="InterPro" id="IPR011006">
    <property type="entry name" value="CheY-like_superfamily"/>
</dbReference>
<feature type="compositionally biased region" description="Pro residues" evidence="2">
    <location>
        <begin position="79"/>
        <end position="93"/>
    </location>
</feature>
<evidence type="ECO:0000313" key="5">
    <source>
        <dbReference type="Proteomes" id="UP001165405"/>
    </source>
</evidence>
<dbReference type="Gene3D" id="3.40.50.2300">
    <property type="match status" value="1"/>
</dbReference>
<comment type="caution">
    <text evidence="1">Lacks conserved residue(s) required for the propagation of feature annotation.</text>
</comment>
<feature type="region of interest" description="Disordered" evidence="2">
    <location>
        <begin position="75"/>
        <end position="178"/>
    </location>
</feature>
<organism evidence="4 5">
    <name type="scientific">Antribacter soli</name>
    <dbReference type="NCBI Taxonomy" id="2910976"/>
    <lineage>
        <taxon>Bacteria</taxon>
        <taxon>Bacillati</taxon>
        <taxon>Actinomycetota</taxon>
        <taxon>Actinomycetes</taxon>
        <taxon>Micrococcales</taxon>
        <taxon>Promicromonosporaceae</taxon>
        <taxon>Antribacter</taxon>
    </lineage>
</organism>
<gene>
    <name evidence="4" type="ORF">L1785_05340</name>
</gene>
<evidence type="ECO:0000259" key="3">
    <source>
        <dbReference type="PROSITE" id="PS50110"/>
    </source>
</evidence>
<dbReference type="AlphaFoldDB" id="A0AA41QC37"/>
<dbReference type="GO" id="GO:0000160">
    <property type="term" value="P:phosphorelay signal transduction system"/>
    <property type="evidence" value="ECO:0007669"/>
    <property type="project" value="InterPro"/>
</dbReference>
<accession>A0AA41QC37</accession>
<sequence>MADLLTAIAALLWPLLVLTVLLLFRAQLKALLGGSEVTLELGGQKVTVKQLSDQQAALIDDLQRQVVGLRADLAGLRPPSYPEPPYPEWPPPWLDEDRGLEKRGDTVPGAPVPGGPVPGGPPLPPWQGGPGSPGRGPAAPEEPYADADDDDSEPVDRRTAPGAPWTQPEPPTRRPRSVLWVDDTPQDNALMLDSLRRQGVTVDLASTTESAMGLMQDRSYGAVISGMSRSELGHDLPDAGLRLLARVREVDRAMPVVLVGSGGPAERVQALAAGATDLTGSPVRILEILREYGVVDA</sequence>
<dbReference type="SUPFAM" id="SSF52172">
    <property type="entry name" value="CheY-like"/>
    <property type="match status" value="1"/>
</dbReference>
<evidence type="ECO:0000256" key="1">
    <source>
        <dbReference type="PROSITE-ProRule" id="PRU00169"/>
    </source>
</evidence>
<protein>
    <recommendedName>
        <fullName evidence="3">Response regulatory domain-containing protein</fullName>
    </recommendedName>
</protein>
<feature type="compositionally biased region" description="Pro residues" evidence="2">
    <location>
        <begin position="110"/>
        <end position="127"/>
    </location>
</feature>
<dbReference type="EMBL" id="JAKGSG010000020">
    <property type="protein sequence ID" value="MCF4120397.1"/>
    <property type="molecule type" value="Genomic_DNA"/>
</dbReference>
<feature type="domain" description="Response regulatory" evidence="3">
    <location>
        <begin position="177"/>
        <end position="296"/>
    </location>
</feature>
<proteinExistence type="predicted"/>
<dbReference type="InterPro" id="IPR001789">
    <property type="entry name" value="Sig_transdc_resp-reg_receiver"/>
</dbReference>
<keyword evidence="5" id="KW-1185">Reference proteome</keyword>
<evidence type="ECO:0000313" key="4">
    <source>
        <dbReference type="EMBL" id="MCF4120397.1"/>
    </source>
</evidence>
<dbReference type="RefSeq" id="WP_236088167.1">
    <property type="nucleotide sequence ID" value="NZ_JAKGSG010000020.1"/>
</dbReference>
<name>A0AA41QC37_9MICO</name>
<evidence type="ECO:0000256" key="2">
    <source>
        <dbReference type="SAM" id="MobiDB-lite"/>
    </source>
</evidence>